<dbReference type="EMBL" id="VFRA01000001">
    <property type="protein sequence ID" value="TQO19414.1"/>
    <property type="molecule type" value="Genomic_DNA"/>
</dbReference>
<keyword evidence="1" id="KW-0732">Signal</keyword>
<dbReference type="RefSeq" id="WP_141989861.1">
    <property type="nucleotide sequence ID" value="NZ_VFRA01000001.1"/>
</dbReference>
<protein>
    <submittedName>
        <fullName evidence="3">Lysophospholipase L1-like esterase</fullName>
    </submittedName>
</protein>
<dbReference type="AlphaFoldDB" id="A0A8H2K667"/>
<dbReference type="InterPro" id="IPR051532">
    <property type="entry name" value="Ester_Hydrolysis_Enzymes"/>
</dbReference>
<gene>
    <name evidence="3" type="ORF">FB472_0962</name>
</gene>
<proteinExistence type="predicted"/>
<dbReference type="Proteomes" id="UP000316560">
    <property type="component" value="Unassembled WGS sequence"/>
</dbReference>
<comment type="caution">
    <text evidence="3">The sequence shown here is derived from an EMBL/GenBank/DDBJ whole genome shotgun (WGS) entry which is preliminary data.</text>
</comment>
<dbReference type="OrthoDB" id="8215557at2"/>
<reference evidence="3 4" key="1">
    <citation type="submission" date="2019-06" db="EMBL/GenBank/DDBJ databases">
        <title>Sequencing the genomes of 1000 actinobacteria strains.</title>
        <authorList>
            <person name="Klenk H.-P."/>
        </authorList>
    </citation>
    <scope>NUCLEOTIDE SEQUENCE [LARGE SCALE GENOMIC DNA]</scope>
    <source>
        <strain evidence="3 4">DSM 21947</strain>
    </source>
</reference>
<accession>A0A8H2K667</accession>
<dbReference type="Gene3D" id="3.40.50.1110">
    <property type="entry name" value="SGNH hydrolase"/>
    <property type="match status" value="1"/>
</dbReference>
<evidence type="ECO:0000313" key="4">
    <source>
        <dbReference type="Proteomes" id="UP000316560"/>
    </source>
</evidence>
<evidence type="ECO:0000313" key="3">
    <source>
        <dbReference type="EMBL" id="TQO19414.1"/>
    </source>
</evidence>
<dbReference type="PANTHER" id="PTHR30383">
    <property type="entry name" value="THIOESTERASE 1/PROTEASE 1/LYSOPHOSPHOLIPASE L1"/>
    <property type="match status" value="1"/>
</dbReference>
<dbReference type="PROSITE" id="PS51257">
    <property type="entry name" value="PROKAR_LIPOPROTEIN"/>
    <property type="match status" value="1"/>
</dbReference>
<feature type="signal peptide" evidence="1">
    <location>
        <begin position="1"/>
        <end position="28"/>
    </location>
</feature>
<evidence type="ECO:0000259" key="2">
    <source>
        <dbReference type="Pfam" id="PF13472"/>
    </source>
</evidence>
<dbReference type="CDD" id="cd00229">
    <property type="entry name" value="SGNH_hydrolase"/>
    <property type="match status" value="1"/>
</dbReference>
<name>A0A8H2K667_9MICO</name>
<organism evidence="3 4">
    <name type="scientific">Rhodoglobus vestalii</name>
    <dbReference type="NCBI Taxonomy" id="193384"/>
    <lineage>
        <taxon>Bacteria</taxon>
        <taxon>Bacillati</taxon>
        <taxon>Actinomycetota</taxon>
        <taxon>Actinomycetes</taxon>
        <taxon>Micrococcales</taxon>
        <taxon>Microbacteriaceae</taxon>
        <taxon>Rhodoglobus</taxon>
    </lineage>
</organism>
<dbReference type="SUPFAM" id="SSF52266">
    <property type="entry name" value="SGNH hydrolase"/>
    <property type="match status" value="1"/>
</dbReference>
<sequence length="229" mass="25352">MTFTRLPCRIFAATMLVLALGLSACTSAVVKDEPVIVAAAEHDGYRVAFYGDSYTYGTGATSEQRRWSTVLSEQYGWSEFNPSVSGLGFMRNRELFGEGDVPGLIIGDNPDAVIVTIGLNDNFTYKAYADELPGQIMSDFERLSMELPNTRLIVVEPFWYKTERPASVDVIISWVRDAAREVGADYIPDASYWVAGHPEWMASDNLHPNDAGHAEIAAQMDRALRTLGR</sequence>
<keyword evidence="4" id="KW-1185">Reference proteome</keyword>
<dbReference type="Pfam" id="PF13472">
    <property type="entry name" value="Lipase_GDSL_2"/>
    <property type="match status" value="1"/>
</dbReference>
<evidence type="ECO:0000256" key="1">
    <source>
        <dbReference type="SAM" id="SignalP"/>
    </source>
</evidence>
<feature type="chain" id="PRO_5039005131" evidence="1">
    <location>
        <begin position="29"/>
        <end position="229"/>
    </location>
</feature>
<feature type="domain" description="SGNH hydrolase-type esterase" evidence="2">
    <location>
        <begin position="49"/>
        <end position="214"/>
    </location>
</feature>
<dbReference type="InterPro" id="IPR013830">
    <property type="entry name" value="SGNH_hydro"/>
</dbReference>
<dbReference type="InterPro" id="IPR036514">
    <property type="entry name" value="SGNH_hydro_sf"/>
</dbReference>